<evidence type="ECO:0000256" key="3">
    <source>
        <dbReference type="ARBA" id="ARBA00023163"/>
    </source>
</evidence>
<dbReference type="SUPFAM" id="SSF46785">
    <property type="entry name" value="Winged helix' DNA-binding domain"/>
    <property type="match status" value="1"/>
</dbReference>
<dbReference type="RefSeq" id="WP_073604075.1">
    <property type="nucleotide sequence ID" value="NZ_FQXZ01000023.1"/>
</dbReference>
<evidence type="ECO:0000256" key="1">
    <source>
        <dbReference type="ARBA" id="ARBA00023015"/>
    </source>
</evidence>
<evidence type="ECO:0000256" key="2">
    <source>
        <dbReference type="ARBA" id="ARBA00023125"/>
    </source>
</evidence>
<dbReference type="PROSITE" id="PS51000">
    <property type="entry name" value="HTH_DEOR_2"/>
    <property type="match status" value="1"/>
</dbReference>
<dbReference type="GO" id="GO:0003700">
    <property type="term" value="F:DNA-binding transcription factor activity"/>
    <property type="evidence" value="ECO:0007669"/>
    <property type="project" value="InterPro"/>
</dbReference>
<dbReference type="GO" id="GO:0003677">
    <property type="term" value="F:DNA binding"/>
    <property type="evidence" value="ECO:0007669"/>
    <property type="project" value="UniProtKB-KW"/>
</dbReference>
<dbReference type="InterPro" id="IPR001034">
    <property type="entry name" value="DeoR_HTH"/>
</dbReference>
<keyword evidence="2" id="KW-0238">DNA-binding</keyword>
<dbReference type="PANTHER" id="PTHR30363">
    <property type="entry name" value="HTH-TYPE TRANSCRIPTIONAL REGULATOR SRLR-RELATED"/>
    <property type="match status" value="1"/>
</dbReference>
<name>A0A1M5Z7V2_9VIBR</name>
<dbReference type="Pfam" id="PF08220">
    <property type="entry name" value="HTH_DeoR"/>
    <property type="match status" value="1"/>
</dbReference>
<dbReference type="InterPro" id="IPR037171">
    <property type="entry name" value="NagB/RpiA_transferase-like"/>
</dbReference>
<dbReference type="PROSITE" id="PS00894">
    <property type="entry name" value="HTH_DEOR_1"/>
    <property type="match status" value="1"/>
</dbReference>
<sequence>MLQHVRLHRIQTLLSNHQQVSTERLIRELGVSRETIRRDIITLENQNLVRRVHGGIVALQVPQQEAPLTERQASQTKEKKAIAQTLAEMLSPGQTIFIDSGSTTTRVAEALSTMSGLTIITNNIQAALRLNASEGREQLNNQIILLGGDLQADAKETRGEETLNTIYRYRADMAVLSPVGICGYGASSFYRWESAIAEAMIRQSNQCTLLADHTKIGKQSRFYYARPEQITTVITDSKASEHEQFQTLEQQYRQMIIAK</sequence>
<dbReference type="SUPFAM" id="SSF100950">
    <property type="entry name" value="NagB/RpiA/CoA transferase-like"/>
    <property type="match status" value="1"/>
</dbReference>
<feature type="domain" description="HTH deoR-type" evidence="4">
    <location>
        <begin position="3"/>
        <end position="58"/>
    </location>
</feature>
<evidence type="ECO:0000313" key="5">
    <source>
        <dbReference type="EMBL" id="SHI20310.1"/>
    </source>
</evidence>
<dbReference type="OrthoDB" id="9814815at2"/>
<dbReference type="Gene3D" id="1.10.10.10">
    <property type="entry name" value="Winged helix-like DNA-binding domain superfamily/Winged helix DNA-binding domain"/>
    <property type="match status" value="1"/>
</dbReference>
<dbReference type="SMART" id="SM00420">
    <property type="entry name" value="HTH_DEOR"/>
    <property type="match status" value="1"/>
</dbReference>
<accession>A0A1M5Z7V2</accession>
<dbReference type="InterPro" id="IPR050313">
    <property type="entry name" value="Carb_Metab_HTH_regulators"/>
</dbReference>
<dbReference type="SMART" id="SM01134">
    <property type="entry name" value="DeoRC"/>
    <property type="match status" value="1"/>
</dbReference>
<organism evidence="5 6">
    <name type="scientific">Vibrio aerogenes CECT 7868</name>
    <dbReference type="NCBI Taxonomy" id="1216006"/>
    <lineage>
        <taxon>Bacteria</taxon>
        <taxon>Pseudomonadati</taxon>
        <taxon>Pseudomonadota</taxon>
        <taxon>Gammaproteobacteria</taxon>
        <taxon>Vibrionales</taxon>
        <taxon>Vibrionaceae</taxon>
        <taxon>Vibrio</taxon>
    </lineage>
</organism>
<dbReference type="Proteomes" id="UP000184608">
    <property type="component" value="Unassembled WGS sequence"/>
</dbReference>
<dbReference type="EMBL" id="FQXZ01000023">
    <property type="protein sequence ID" value="SHI20310.1"/>
    <property type="molecule type" value="Genomic_DNA"/>
</dbReference>
<dbReference type="Gene3D" id="3.40.50.1360">
    <property type="match status" value="1"/>
</dbReference>
<dbReference type="InterPro" id="IPR036390">
    <property type="entry name" value="WH_DNA-bd_sf"/>
</dbReference>
<dbReference type="Pfam" id="PF00455">
    <property type="entry name" value="DeoRC"/>
    <property type="match status" value="1"/>
</dbReference>
<reference evidence="5 6" key="1">
    <citation type="submission" date="2016-11" db="EMBL/GenBank/DDBJ databases">
        <authorList>
            <person name="Jaros S."/>
            <person name="Januszkiewicz K."/>
            <person name="Wedrychowicz H."/>
        </authorList>
    </citation>
    <scope>NUCLEOTIDE SEQUENCE [LARGE SCALE GENOMIC DNA]</scope>
    <source>
        <strain evidence="5 6">CECT 7868</strain>
    </source>
</reference>
<evidence type="ECO:0000313" key="6">
    <source>
        <dbReference type="Proteomes" id="UP000184608"/>
    </source>
</evidence>
<protein>
    <submittedName>
        <fullName evidence="5">Glycerol-3-phosphate regulon repressor</fullName>
    </submittedName>
</protein>
<evidence type="ECO:0000259" key="4">
    <source>
        <dbReference type="PROSITE" id="PS51000"/>
    </source>
</evidence>
<dbReference type="InterPro" id="IPR014036">
    <property type="entry name" value="DeoR-like_C"/>
</dbReference>
<keyword evidence="1" id="KW-0805">Transcription regulation</keyword>
<keyword evidence="6" id="KW-1185">Reference proteome</keyword>
<gene>
    <name evidence="5" type="primary">glpR_2</name>
    <name evidence="5" type="ORF">VA7868_02415</name>
</gene>
<dbReference type="PANTHER" id="PTHR30363:SF44">
    <property type="entry name" value="AGA OPERON TRANSCRIPTIONAL REPRESSOR-RELATED"/>
    <property type="match status" value="1"/>
</dbReference>
<dbReference type="InterPro" id="IPR036388">
    <property type="entry name" value="WH-like_DNA-bd_sf"/>
</dbReference>
<dbReference type="PRINTS" id="PR00037">
    <property type="entry name" value="HTHLACR"/>
</dbReference>
<dbReference type="InterPro" id="IPR018356">
    <property type="entry name" value="Tscrpt_reg_HTH_DeoR_CS"/>
</dbReference>
<dbReference type="AlphaFoldDB" id="A0A1M5Z7V2"/>
<proteinExistence type="predicted"/>
<dbReference type="STRING" id="1216006.VA7868_02415"/>
<keyword evidence="3" id="KW-0804">Transcription</keyword>